<evidence type="ECO:0000256" key="1">
    <source>
        <dbReference type="ARBA" id="ARBA00004651"/>
    </source>
</evidence>
<keyword evidence="6 8" id="KW-1133">Transmembrane helix</keyword>
<dbReference type="InterPro" id="IPR039421">
    <property type="entry name" value="Type_1_exporter"/>
</dbReference>
<comment type="subcellular location">
    <subcellularLocation>
        <location evidence="1">Cell membrane</location>
        <topology evidence="1">Multi-pass membrane protein</topology>
    </subcellularLocation>
</comment>
<evidence type="ECO:0000313" key="12">
    <source>
        <dbReference type="Proteomes" id="UP000177803"/>
    </source>
</evidence>
<dbReference type="InterPro" id="IPR027417">
    <property type="entry name" value="P-loop_NTPase"/>
</dbReference>
<evidence type="ECO:0000256" key="6">
    <source>
        <dbReference type="ARBA" id="ARBA00022989"/>
    </source>
</evidence>
<evidence type="ECO:0000313" key="11">
    <source>
        <dbReference type="EMBL" id="OGH83786.1"/>
    </source>
</evidence>
<evidence type="ECO:0000259" key="9">
    <source>
        <dbReference type="PROSITE" id="PS50893"/>
    </source>
</evidence>
<dbReference type="Gene3D" id="3.40.50.300">
    <property type="entry name" value="P-loop containing nucleotide triphosphate hydrolases"/>
    <property type="match status" value="1"/>
</dbReference>
<dbReference type="PROSITE" id="PS00211">
    <property type="entry name" value="ABC_TRANSPORTER_1"/>
    <property type="match status" value="1"/>
</dbReference>
<dbReference type="PROSITE" id="PS50893">
    <property type="entry name" value="ABC_TRANSPORTER_2"/>
    <property type="match status" value="1"/>
</dbReference>
<proteinExistence type="predicted"/>
<evidence type="ECO:0000256" key="5">
    <source>
        <dbReference type="ARBA" id="ARBA00022840"/>
    </source>
</evidence>
<dbReference type="Gene3D" id="1.20.1560.10">
    <property type="entry name" value="ABC transporter type 1, transmembrane domain"/>
    <property type="match status" value="1"/>
</dbReference>
<evidence type="ECO:0000256" key="8">
    <source>
        <dbReference type="SAM" id="Phobius"/>
    </source>
</evidence>
<evidence type="ECO:0000256" key="2">
    <source>
        <dbReference type="ARBA" id="ARBA00022448"/>
    </source>
</evidence>
<evidence type="ECO:0000256" key="4">
    <source>
        <dbReference type="ARBA" id="ARBA00022741"/>
    </source>
</evidence>
<protein>
    <recommendedName>
        <fullName evidence="13">ABC transporter ATP-binding protein</fullName>
    </recommendedName>
</protein>
<reference evidence="11 12" key="1">
    <citation type="journal article" date="2016" name="Nat. Commun.">
        <title>Thousands of microbial genomes shed light on interconnected biogeochemical processes in an aquifer system.</title>
        <authorList>
            <person name="Anantharaman K."/>
            <person name="Brown C.T."/>
            <person name="Hug L.A."/>
            <person name="Sharon I."/>
            <person name="Castelle C.J."/>
            <person name="Probst A.J."/>
            <person name="Thomas B.C."/>
            <person name="Singh A."/>
            <person name="Wilkins M.J."/>
            <person name="Karaoz U."/>
            <person name="Brodie E.L."/>
            <person name="Williams K.H."/>
            <person name="Hubbard S.S."/>
            <person name="Banfield J.F."/>
        </authorList>
    </citation>
    <scope>NUCLEOTIDE SEQUENCE [LARGE SCALE GENOMIC DNA]</scope>
</reference>
<dbReference type="FunFam" id="3.40.50.300:FF:000287">
    <property type="entry name" value="Multidrug ABC transporter ATP-binding protein"/>
    <property type="match status" value="1"/>
</dbReference>
<dbReference type="CDD" id="cd07346">
    <property type="entry name" value="ABC_6TM_exporters"/>
    <property type="match status" value="1"/>
</dbReference>
<dbReference type="GO" id="GO:0140359">
    <property type="term" value="F:ABC-type transporter activity"/>
    <property type="evidence" value="ECO:0007669"/>
    <property type="project" value="InterPro"/>
</dbReference>
<dbReference type="SUPFAM" id="SSF52540">
    <property type="entry name" value="P-loop containing nucleoside triphosphate hydrolases"/>
    <property type="match status" value="1"/>
</dbReference>
<dbReference type="InterPro" id="IPR036640">
    <property type="entry name" value="ABC1_TM_sf"/>
</dbReference>
<dbReference type="GO" id="GO:0005886">
    <property type="term" value="C:plasma membrane"/>
    <property type="evidence" value="ECO:0007669"/>
    <property type="project" value="UniProtKB-SubCell"/>
</dbReference>
<feature type="domain" description="ABC transporter" evidence="9">
    <location>
        <begin position="334"/>
        <end position="568"/>
    </location>
</feature>
<feature type="domain" description="ABC transmembrane type-1" evidence="10">
    <location>
        <begin position="15"/>
        <end position="300"/>
    </location>
</feature>
<feature type="transmembrane region" description="Helical" evidence="8">
    <location>
        <begin position="271"/>
        <end position="289"/>
    </location>
</feature>
<feature type="transmembrane region" description="Helical" evidence="8">
    <location>
        <begin position="235"/>
        <end position="259"/>
    </location>
</feature>
<feature type="transmembrane region" description="Helical" evidence="8">
    <location>
        <begin position="132"/>
        <end position="152"/>
    </location>
</feature>
<keyword evidence="7 8" id="KW-0472">Membrane</keyword>
<dbReference type="PANTHER" id="PTHR24221">
    <property type="entry name" value="ATP-BINDING CASSETTE SUB-FAMILY B"/>
    <property type="match status" value="1"/>
</dbReference>
<feature type="transmembrane region" description="Helical" evidence="8">
    <location>
        <begin position="54"/>
        <end position="77"/>
    </location>
</feature>
<evidence type="ECO:0008006" key="13">
    <source>
        <dbReference type="Google" id="ProtNLM"/>
    </source>
</evidence>
<organism evidence="11 12">
    <name type="scientific">Candidatus Magasanikbacteria bacterium RIFOXYA2_FULL_44_8</name>
    <dbReference type="NCBI Taxonomy" id="1798696"/>
    <lineage>
        <taxon>Bacteria</taxon>
        <taxon>Candidatus Magasanikiibacteriota</taxon>
    </lineage>
</organism>
<sequence length="576" mass="65418">MYWQHASRYPFWVGLALFGSAVGAVLNITIPLYYKKLFDFLTIGSPTSAIVDSLIHVLGIIFVLEFAKWLSGIILSFGGSVFESRAMADLSNTCFQYLHRHSFTFFNNNFVGTLVKRVNYFVRAFEGTADRLVFNFFPLVVNIGLIIIVLFFKNFYLGLIVFGWALAFMIFNWLFVRFKLKYDIQRSEIESESTGFLADTITNNNAVKLYNGYNGEVSGFAAVIERVRKLRFFTWCLNGAVEAIQTGLMFLLEIGAFYYAILLWRDGKFTIGDFVLLQSYVLIVFMRIWDFGRMIRHTYQELADANDMTEILQTEHEIVDKPKAKALKISNGQIEFKDIVFSYNQTRNILNKFNLAIKPREKVSFVGPSGAGKSTIVKLILRMHDVGGGKILVDGQKITDVTLESLWGAVSYVPQDPILFHRSLMENIRYGKFEATDEEVFEAARLAHCHEFIKDFSEGYNTFVGERGMKLSGGERQRVAIARAILRNAPILIMDEATSSLDSESEHLIQDALTSLMKNKTVIVVAHRLSTIMKMDRIVVIGEGGITEEGTHVQLLKKKDGVYRNLWNIQAGGFIK</sequence>
<dbReference type="InterPro" id="IPR003439">
    <property type="entry name" value="ABC_transporter-like_ATP-bd"/>
</dbReference>
<dbReference type="InterPro" id="IPR011527">
    <property type="entry name" value="ABC1_TM_dom"/>
</dbReference>
<dbReference type="SMART" id="SM00382">
    <property type="entry name" value="AAA"/>
    <property type="match status" value="1"/>
</dbReference>
<dbReference type="InterPro" id="IPR017871">
    <property type="entry name" value="ABC_transporter-like_CS"/>
</dbReference>
<dbReference type="GO" id="GO:0016887">
    <property type="term" value="F:ATP hydrolysis activity"/>
    <property type="evidence" value="ECO:0007669"/>
    <property type="project" value="InterPro"/>
</dbReference>
<dbReference type="InterPro" id="IPR003593">
    <property type="entry name" value="AAA+_ATPase"/>
</dbReference>
<comment type="caution">
    <text evidence="11">The sequence shown here is derived from an EMBL/GenBank/DDBJ whole genome shotgun (WGS) entry which is preliminary data.</text>
</comment>
<keyword evidence="5" id="KW-0067">ATP-binding</keyword>
<keyword evidence="4" id="KW-0547">Nucleotide-binding</keyword>
<dbReference type="AlphaFoldDB" id="A0A1F6NIB4"/>
<gene>
    <name evidence="11" type="ORF">A2261_03870</name>
</gene>
<dbReference type="GO" id="GO:0034040">
    <property type="term" value="F:ATPase-coupled lipid transmembrane transporter activity"/>
    <property type="evidence" value="ECO:0007669"/>
    <property type="project" value="TreeGrafter"/>
</dbReference>
<dbReference type="Proteomes" id="UP000177803">
    <property type="component" value="Unassembled WGS sequence"/>
</dbReference>
<evidence type="ECO:0000259" key="10">
    <source>
        <dbReference type="PROSITE" id="PS50929"/>
    </source>
</evidence>
<dbReference type="GO" id="GO:0005524">
    <property type="term" value="F:ATP binding"/>
    <property type="evidence" value="ECO:0007669"/>
    <property type="project" value="UniProtKB-KW"/>
</dbReference>
<dbReference type="PROSITE" id="PS50929">
    <property type="entry name" value="ABC_TM1F"/>
    <property type="match status" value="1"/>
</dbReference>
<feature type="transmembrane region" description="Helical" evidence="8">
    <location>
        <begin position="158"/>
        <end position="176"/>
    </location>
</feature>
<dbReference type="Pfam" id="PF00005">
    <property type="entry name" value="ABC_tran"/>
    <property type="match status" value="1"/>
</dbReference>
<evidence type="ECO:0000256" key="7">
    <source>
        <dbReference type="ARBA" id="ARBA00023136"/>
    </source>
</evidence>
<dbReference type="PANTHER" id="PTHR24221:SF654">
    <property type="entry name" value="ATP-BINDING CASSETTE SUB-FAMILY B MEMBER 6"/>
    <property type="match status" value="1"/>
</dbReference>
<dbReference type="Pfam" id="PF00664">
    <property type="entry name" value="ABC_membrane"/>
    <property type="match status" value="1"/>
</dbReference>
<accession>A0A1F6NIB4</accession>
<evidence type="ECO:0000256" key="3">
    <source>
        <dbReference type="ARBA" id="ARBA00022692"/>
    </source>
</evidence>
<dbReference type="EMBL" id="MFQR01000064">
    <property type="protein sequence ID" value="OGH83786.1"/>
    <property type="molecule type" value="Genomic_DNA"/>
</dbReference>
<keyword evidence="2" id="KW-0813">Transport</keyword>
<feature type="transmembrane region" description="Helical" evidence="8">
    <location>
        <begin position="12"/>
        <end position="34"/>
    </location>
</feature>
<dbReference type="SUPFAM" id="SSF90123">
    <property type="entry name" value="ABC transporter transmembrane region"/>
    <property type="match status" value="1"/>
</dbReference>
<keyword evidence="3 8" id="KW-0812">Transmembrane</keyword>
<name>A0A1F6NIB4_9BACT</name>